<dbReference type="Gene3D" id="1.10.10.10">
    <property type="entry name" value="Winged helix-like DNA-binding domain superfamily/Winged helix DNA-binding domain"/>
    <property type="match status" value="1"/>
</dbReference>
<dbReference type="Pfam" id="PF00480">
    <property type="entry name" value="ROK"/>
    <property type="match status" value="1"/>
</dbReference>
<dbReference type="InterPro" id="IPR036388">
    <property type="entry name" value="WH-like_DNA-bd_sf"/>
</dbReference>
<accession>A0A1Q9B0S9</accession>
<gene>
    <name evidence="2" type="ORF">BJF93_08200</name>
</gene>
<evidence type="ECO:0000256" key="1">
    <source>
        <dbReference type="ARBA" id="ARBA00006479"/>
    </source>
</evidence>
<dbReference type="AlphaFoldDB" id="A0A1Q9B0S9"/>
<dbReference type="InterPro" id="IPR036390">
    <property type="entry name" value="WH_DNA-bd_sf"/>
</dbReference>
<dbReference type="Gene3D" id="3.30.420.40">
    <property type="match status" value="2"/>
</dbReference>
<dbReference type="Proteomes" id="UP000186364">
    <property type="component" value="Unassembled WGS sequence"/>
</dbReference>
<keyword evidence="3" id="KW-1185">Reference proteome</keyword>
<evidence type="ECO:0000313" key="3">
    <source>
        <dbReference type="Proteomes" id="UP000186364"/>
    </source>
</evidence>
<dbReference type="InterPro" id="IPR043129">
    <property type="entry name" value="ATPase_NBD"/>
</dbReference>
<reference evidence="2 3" key="1">
    <citation type="submission" date="2016-09" db="EMBL/GenBank/DDBJ databases">
        <title>Rhizobium sp. nov., a novel species isolated from the rice rhizosphere.</title>
        <authorList>
            <person name="Zhao J."/>
            <person name="Zhang X."/>
        </authorList>
    </citation>
    <scope>NUCLEOTIDE SEQUENCE [LARGE SCALE GENOMIC DNA]</scope>
    <source>
        <strain evidence="2 3">1.7048</strain>
    </source>
</reference>
<dbReference type="InterPro" id="IPR000600">
    <property type="entry name" value="ROK"/>
</dbReference>
<name>A0A1Q9B0S9_9HYPH</name>
<dbReference type="PANTHER" id="PTHR18964">
    <property type="entry name" value="ROK (REPRESSOR, ORF, KINASE) FAMILY"/>
    <property type="match status" value="1"/>
</dbReference>
<dbReference type="EMBL" id="MKIP01000031">
    <property type="protein sequence ID" value="OLP61589.1"/>
    <property type="molecule type" value="Genomic_DNA"/>
</dbReference>
<protein>
    <submittedName>
        <fullName evidence="2">GntR family transcriptional regulator</fullName>
    </submittedName>
</protein>
<dbReference type="PANTHER" id="PTHR18964:SF149">
    <property type="entry name" value="BIFUNCTIONAL UDP-N-ACETYLGLUCOSAMINE 2-EPIMERASE_N-ACETYLMANNOSAMINE KINASE"/>
    <property type="match status" value="1"/>
</dbReference>
<dbReference type="SUPFAM" id="SSF53067">
    <property type="entry name" value="Actin-like ATPase domain"/>
    <property type="match status" value="1"/>
</dbReference>
<comment type="similarity">
    <text evidence="1">Belongs to the ROK (NagC/XylR) family.</text>
</comment>
<proteinExistence type="inferred from homology"/>
<sequence length="390" mass="40777">MKARALSLASLATSALPASFTSSARAVFKRLLAVGQATRPQLCQDLGLSRPTLSAAMTELSRLDYVEVVGQAQGHTGRTASIYRIGKGAGHTIAIDAGSTVIRYRVAYLDGRVLLTGTYALSSGQRHMSAEISRKVDDAVAQSLASCVPDWGPLRAIGVAVPARVTGQSRMVAPGQETWMFGAFTPPSGVPLILENNVNCAAIAEHNYGAAAGRRDFSFIQVGLKIGMGTVLGGEVVRGQNGAAGELGHLPFPWSASDVPQPETLEDYIGADALMARVRADWPDHDPPRDSIDLFRRAGEGDPAALVHVKRHGQDVGRLIAACVAVIDPGFVVLGGGVGSLPVLLPYVREEVGRLSYATEIETSTLGADATLLGIGKLAAAHAQSALIDA</sequence>
<dbReference type="SUPFAM" id="SSF46785">
    <property type="entry name" value="Winged helix' DNA-binding domain"/>
    <property type="match status" value="1"/>
</dbReference>
<organism evidence="2 3">
    <name type="scientific">Xaviernesmea oryzae</name>
    <dbReference type="NCBI Taxonomy" id="464029"/>
    <lineage>
        <taxon>Bacteria</taxon>
        <taxon>Pseudomonadati</taxon>
        <taxon>Pseudomonadota</taxon>
        <taxon>Alphaproteobacteria</taxon>
        <taxon>Hyphomicrobiales</taxon>
        <taxon>Rhizobiaceae</taxon>
        <taxon>Rhizobium/Agrobacterium group</taxon>
        <taxon>Xaviernesmea</taxon>
    </lineage>
</organism>
<comment type="caution">
    <text evidence="2">The sequence shown here is derived from an EMBL/GenBank/DDBJ whole genome shotgun (WGS) entry which is preliminary data.</text>
</comment>
<evidence type="ECO:0000313" key="2">
    <source>
        <dbReference type="EMBL" id="OLP61589.1"/>
    </source>
</evidence>
<dbReference type="OrthoDB" id="3806841at2"/>